<dbReference type="PROSITE" id="PS50259">
    <property type="entry name" value="G_PROTEIN_RECEP_F3_4"/>
    <property type="match status" value="1"/>
</dbReference>
<keyword evidence="11" id="KW-0732">Signal</keyword>
<sequence>MARTRCRFFELMCFTAILTNAKTPLYIGGFMPFSDVTYDKLVKSVHRAIEDINSFDDILSDYELTMIWNWTMAEPAPGLKLIYDFVYNKPPIVMAWGPIYSKVGEVVNEVAKEYNLVQVCIAQFQSNDEHLQRYQYTVQIYPNSNVFTPARTKLIQLFGWTRVAIIYQNVDLFRRLMEEMVVAMRQEGIQLLAVEYVDQDPHEQVANLKKHDARIIIGLFYQDIMTKVLCEAYSQGYYGDKYVWMLVGWYHAQWWVEETHLAEQRGERTCTSEQVGLLVDGSISMRGFEVQKDTSKINFNGVYPTAEQIEFYRHLQSQLVTGGACDSYGYDQIVTMALTLNSSIEKVEKLNPPRKLHEFTYSDAEMARIFREQAGKTTFVGLTGEVVFDSYGSRFSNAVIQQMQAWKKEEICVYDRDMKSFRWINEFQWPGGRTPVDGPTYINIPVVIETVSRIVMFSLACVGILVAAVFLVLNIAWRDRRVIKISCPPLNNVIAVGCMLLYSSTFLFGIDLSFLGDCAVGYICQLELFVVCTSISLAFGGLFMKTYRIHAIFSASMKKVRKVRGVTNGRLLGVIGAFVVIDVITLVVWHIIDPIYKTVTYLDAKFDEEEYWKEIWRVPEVTLCTSDRHFHFTLAIYVYKGCILLFGVFLAWETRNVAVTELNDSKYIAMSVYTVGISCIVAVPVMYIWYEDTNFMFIFISSIVMITASVILGLVFVPKFVLAHKYPDRVISTLSVYSCTDTRSQLSTSAVLTELSNKLIQKQSELRELRKRAYDLQ</sequence>
<dbReference type="Gene3D" id="3.40.50.2300">
    <property type="match status" value="2"/>
</dbReference>
<protein>
    <submittedName>
        <fullName evidence="14">Gamma-aminobutyric acid type B receptor subunit 2-like</fullName>
    </submittedName>
</protein>
<feature type="transmembrane region" description="Helical" evidence="10">
    <location>
        <begin position="571"/>
        <end position="592"/>
    </location>
</feature>
<dbReference type="PANTHER" id="PTHR10519:SF74">
    <property type="entry name" value="GAMMA-AMINOBUTYRIC ACID TYPE B RECEPTOR SUBUNIT 2"/>
    <property type="match status" value="1"/>
</dbReference>
<evidence type="ECO:0000256" key="10">
    <source>
        <dbReference type="SAM" id="Phobius"/>
    </source>
</evidence>
<dbReference type="InterPro" id="IPR017978">
    <property type="entry name" value="GPCR_3_C"/>
</dbReference>
<gene>
    <name evidence="14" type="primary">LOC102803320</name>
</gene>
<keyword evidence="9" id="KW-0807">Transducer</keyword>
<evidence type="ECO:0000256" key="4">
    <source>
        <dbReference type="ARBA" id="ARBA00022989"/>
    </source>
</evidence>
<dbReference type="Pfam" id="PF01094">
    <property type="entry name" value="ANF_receptor"/>
    <property type="match status" value="1"/>
</dbReference>
<feature type="chain" id="PRO_5046217746" evidence="11">
    <location>
        <begin position="22"/>
        <end position="777"/>
    </location>
</feature>
<keyword evidence="13" id="KW-1185">Reference proteome</keyword>
<comment type="subcellular location">
    <subcellularLocation>
        <location evidence="1">Cell membrane</location>
        <topology evidence="1">Multi-pass membrane protein</topology>
    </subcellularLocation>
</comment>
<evidence type="ECO:0000256" key="5">
    <source>
        <dbReference type="ARBA" id="ARBA00023040"/>
    </source>
</evidence>
<dbReference type="PROSITE" id="PS00981">
    <property type="entry name" value="G_PROTEIN_RECEP_F3_3"/>
    <property type="match status" value="1"/>
</dbReference>
<dbReference type="InterPro" id="IPR002455">
    <property type="entry name" value="GPCR3_GABA-B"/>
</dbReference>
<dbReference type="Proteomes" id="UP000694865">
    <property type="component" value="Unplaced"/>
</dbReference>
<feature type="transmembrane region" description="Helical" evidence="10">
    <location>
        <begin position="672"/>
        <end position="690"/>
    </location>
</feature>
<feature type="transmembrane region" description="Helical" evidence="10">
    <location>
        <begin position="696"/>
        <end position="717"/>
    </location>
</feature>
<keyword evidence="2" id="KW-1003">Cell membrane</keyword>
<dbReference type="PANTHER" id="PTHR10519">
    <property type="entry name" value="GABA-B RECEPTOR"/>
    <property type="match status" value="1"/>
</dbReference>
<keyword evidence="3 10" id="KW-0812">Transmembrane</keyword>
<dbReference type="InterPro" id="IPR001828">
    <property type="entry name" value="ANF_lig-bd_rcpt"/>
</dbReference>
<accession>A0ABM0MUM7</accession>
<evidence type="ECO:0000313" key="14">
    <source>
        <dbReference type="RefSeq" id="XP_006823718.1"/>
    </source>
</evidence>
<dbReference type="SUPFAM" id="SSF53822">
    <property type="entry name" value="Periplasmic binding protein-like I"/>
    <property type="match status" value="1"/>
</dbReference>
<dbReference type="CDD" id="cd06366">
    <property type="entry name" value="PBP1_GABAb_receptor"/>
    <property type="match status" value="1"/>
</dbReference>
<feature type="transmembrane region" description="Helical" evidence="10">
    <location>
        <begin position="630"/>
        <end position="652"/>
    </location>
</feature>
<evidence type="ECO:0000256" key="9">
    <source>
        <dbReference type="ARBA" id="ARBA00023224"/>
    </source>
</evidence>
<keyword evidence="8" id="KW-0325">Glycoprotein</keyword>
<keyword evidence="5" id="KW-0297">G-protein coupled receptor</keyword>
<keyword evidence="6 10" id="KW-0472">Membrane</keyword>
<keyword evidence="4 10" id="KW-1133">Transmembrane helix</keyword>
<dbReference type="RefSeq" id="XP_006823718.1">
    <property type="nucleotide sequence ID" value="XM_006823655.1"/>
</dbReference>
<evidence type="ECO:0000256" key="2">
    <source>
        <dbReference type="ARBA" id="ARBA00022475"/>
    </source>
</evidence>
<dbReference type="InterPro" id="IPR028082">
    <property type="entry name" value="Peripla_BP_I"/>
</dbReference>
<dbReference type="Pfam" id="PF00003">
    <property type="entry name" value="7tm_3"/>
    <property type="match status" value="1"/>
</dbReference>
<dbReference type="InterPro" id="IPR017979">
    <property type="entry name" value="GPCR_3_CS"/>
</dbReference>
<feature type="domain" description="G-protein coupled receptors family 3 profile" evidence="12">
    <location>
        <begin position="452"/>
        <end position="729"/>
    </location>
</feature>
<evidence type="ECO:0000259" key="12">
    <source>
        <dbReference type="PROSITE" id="PS50259"/>
    </source>
</evidence>
<dbReference type="PRINTS" id="PR01177">
    <property type="entry name" value="GABAB1RECPTR"/>
</dbReference>
<evidence type="ECO:0000256" key="11">
    <source>
        <dbReference type="SAM" id="SignalP"/>
    </source>
</evidence>
<dbReference type="PRINTS" id="PR01176">
    <property type="entry name" value="GABABRECEPTR"/>
</dbReference>
<feature type="transmembrane region" description="Helical" evidence="10">
    <location>
        <begin position="528"/>
        <end position="550"/>
    </location>
</feature>
<evidence type="ECO:0000256" key="1">
    <source>
        <dbReference type="ARBA" id="ARBA00004651"/>
    </source>
</evidence>
<evidence type="ECO:0000256" key="3">
    <source>
        <dbReference type="ARBA" id="ARBA00022692"/>
    </source>
</evidence>
<feature type="transmembrane region" description="Helical" evidence="10">
    <location>
        <begin position="489"/>
        <end position="508"/>
    </location>
</feature>
<feature type="signal peptide" evidence="11">
    <location>
        <begin position="1"/>
        <end position="21"/>
    </location>
</feature>
<organism evidence="13 14">
    <name type="scientific">Saccoglossus kowalevskii</name>
    <name type="common">Acorn worm</name>
    <dbReference type="NCBI Taxonomy" id="10224"/>
    <lineage>
        <taxon>Eukaryota</taxon>
        <taxon>Metazoa</taxon>
        <taxon>Hemichordata</taxon>
        <taxon>Enteropneusta</taxon>
        <taxon>Harrimaniidae</taxon>
        <taxon>Saccoglossus</taxon>
    </lineage>
</organism>
<dbReference type="CDD" id="cd15047">
    <property type="entry name" value="7tmC_GABA-B-like"/>
    <property type="match status" value="1"/>
</dbReference>
<evidence type="ECO:0000256" key="6">
    <source>
        <dbReference type="ARBA" id="ARBA00023136"/>
    </source>
</evidence>
<name>A0ABM0MUM7_SACKO</name>
<evidence type="ECO:0000256" key="7">
    <source>
        <dbReference type="ARBA" id="ARBA00023170"/>
    </source>
</evidence>
<keyword evidence="7" id="KW-0675">Receptor</keyword>
<evidence type="ECO:0000256" key="8">
    <source>
        <dbReference type="ARBA" id="ARBA00023180"/>
    </source>
</evidence>
<dbReference type="GeneID" id="102803320"/>
<evidence type="ECO:0000313" key="13">
    <source>
        <dbReference type="Proteomes" id="UP000694865"/>
    </source>
</evidence>
<reference evidence="14" key="1">
    <citation type="submission" date="2025-08" db="UniProtKB">
        <authorList>
            <consortium name="RefSeq"/>
        </authorList>
    </citation>
    <scope>IDENTIFICATION</scope>
    <source>
        <tissue evidence="14">Testes</tissue>
    </source>
</reference>
<proteinExistence type="predicted"/>
<feature type="transmembrane region" description="Helical" evidence="10">
    <location>
        <begin position="454"/>
        <end position="477"/>
    </location>
</feature>